<organism evidence="1 4">
    <name type="scientific">Pediococcus parvulus</name>
    <dbReference type="NCBI Taxonomy" id="54062"/>
    <lineage>
        <taxon>Bacteria</taxon>
        <taxon>Bacillati</taxon>
        <taxon>Bacillota</taxon>
        <taxon>Bacilli</taxon>
        <taxon>Lactobacillales</taxon>
        <taxon>Lactobacillaceae</taxon>
        <taxon>Pediococcus</taxon>
    </lineage>
</organism>
<accession>A0AAP5WD25</accession>
<comment type="caution">
    <text evidence="1">The sequence shown here is derived from an EMBL/GenBank/DDBJ whole genome shotgun (WGS) entry which is preliminary data.</text>
</comment>
<evidence type="ECO:0000313" key="3">
    <source>
        <dbReference type="Proteomes" id="UP000077280"/>
    </source>
</evidence>
<dbReference type="Proteomes" id="UP001275867">
    <property type="component" value="Unassembled WGS sequence"/>
</dbReference>
<dbReference type="Proteomes" id="UP000077280">
    <property type="component" value="Unassembled WGS sequence"/>
</dbReference>
<dbReference type="AlphaFoldDB" id="A0AAP5WD25"/>
<evidence type="ECO:0000313" key="1">
    <source>
        <dbReference type="EMBL" id="MDV7693694.1"/>
    </source>
</evidence>
<protein>
    <recommendedName>
        <fullName evidence="5">N-acetyltransferase domain-containing protein</fullName>
    </recommendedName>
</protein>
<dbReference type="EMBL" id="LXND01000020">
    <property type="protein sequence ID" value="OAD64872.1"/>
    <property type="molecule type" value="Genomic_DNA"/>
</dbReference>
<keyword evidence="3" id="KW-1185">Reference proteome</keyword>
<evidence type="ECO:0008006" key="5">
    <source>
        <dbReference type="Google" id="ProtNLM"/>
    </source>
</evidence>
<evidence type="ECO:0000313" key="4">
    <source>
        <dbReference type="Proteomes" id="UP001275867"/>
    </source>
</evidence>
<reference evidence="2 3" key="1">
    <citation type="submission" date="2016-05" db="EMBL/GenBank/DDBJ databases">
        <title>Draft genome sequence of Pediococcus parvulus 2.6, a probiotic beta-glucan producer strain.</title>
        <authorList>
            <person name="Mohedano M.L."/>
            <person name="Perez-Ramos A."/>
            <person name="Duenas M.T."/>
            <person name="Lamontanara A."/>
            <person name="Orru L."/>
            <person name="Spano G."/>
            <person name="Capozzi V."/>
            <person name="Lopez P."/>
        </authorList>
    </citation>
    <scope>NUCLEOTIDE SEQUENCE [LARGE SCALE GENOMIC DNA]</scope>
    <source>
        <strain evidence="2 3">2.6</strain>
    </source>
</reference>
<gene>
    <name evidence="2" type="ORF">A7K95_02340</name>
    <name evidence="1" type="ORF">GA842_02125</name>
</gene>
<reference evidence="1" key="2">
    <citation type="submission" date="2019-10" db="EMBL/GenBank/DDBJ databases">
        <title>Malate fermentation in French cider.</title>
        <authorList>
            <person name="Cousin F.J."/>
            <person name="Medina Fernandez S."/>
            <person name="Misery B."/>
            <person name="Laplace J.-M."/>
            <person name="Cretenet M."/>
        </authorList>
    </citation>
    <scope>NUCLEOTIDE SEQUENCE</scope>
    <source>
        <strain evidence="1">UCMA15901</strain>
    </source>
</reference>
<evidence type="ECO:0000313" key="2">
    <source>
        <dbReference type="EMBL" id="OAD64872.1"/>
    </source>
</evidence>
<name>A0AAP5WD25_9LACO</name>
<dbReference type="EMBL" id="WERX01000004">
    <property type="protein sequence ID" value="MDV7693694.1"/>
    <property type="molecule type" value="Genomic_DNA"/>
</dbReference>
<dbReference type="RefSeq" id="WP_068804858.1">
    <property type="nucleotide sequence ID" value="NZ_LXND01000020.1"/>
</dbReference>
<proteinExistence type="predicted"/>
<sequence>MSAEQYKIKSYSPKFAKKTVTVMRKVNQRIFGSLDNASFDDQVEHFKNVLAKKYDMRIVTSFNERTIYGVVIFDQNQILDLLIDPTQKGLGISDTLITIVKKLSKGSLQCDTKSRQLSTILMQNGFKNVSTNHFVWSQNN</sequence>